<dbReference type="Proteomes" id="UP000494203">
    <property type="component" value="Unassembled WGS sequence"/>
</dbReference>
<dbReference type="RefSeq" id="WP_175141363.1">
    <property type="nucleotide sequence ID" value="NZ_CADIKZ010000010.1"/>
</dbReference>
<accession>A0A6S7DYF0</accession>
<protein>
    <submittedName>
        <fullName evidence="1">Uncharacterized protein</fullName>
    </submittedName>
</protein>
<organism evidence="1 3">
    <name type="scientific">Achromobacter pulmonis</name>
    <dbReference type="NCBI Taxonomy" id="1389932"/>
    <lineage>
        <taxon>Bacteria</taxon>
        <taxon>Pseudomonadati</taxon>
        <taxon>Pseudomonadota</taxon>
        <taxon>Betaproteobacteria</taxon>
        <taxon>Burkholderiales</taxon>
        <taxon>Alcaligenaceae</taxon>
        <taxon>Achromobacter</taxon>
    </lineage>
</organism>
<gene>
    <name evidence="1" type="ORF">LMG26788_03683</name>
    <name evidence="2" type="ORF">LMG26788_03749</name>
</gene>
<name>A0A6S7DYF0_9BURK</name>
<evidence type="ECO:0000313" key="1">
    <source>
        <dbReference type="EMBL" id="CAB3889156.1"/>
    </source>
</evidence>
<sequence length="58" mass="6646">MRQLESSHAQELRNLAHRIVLARLGESDVDRRARLLGRKLNRLAARFLATQHAKGESQ</sequence>
<proteinExistence type="predicted"/>
<dbReference type="EMBL" id="CADIKZ010000010">
    <property type="protein sequence ID" value="CAB3890478.1"/>
    <property type="molecule type" value="Genomic_DNA"/>
</dbReference>
<dbReference type="AlphaFoldDB" id="A0A6S7DYF0"/>
<evidence type="ECO:0000313" key="2">
    <source>
        <dbReference type="EMBL" id="CAB3890478.1"/>
    </source>
</evidence>
<keyword evidence="3" id="KW-1185">Reference proteome</keyword>
<dbReference type="EMBL" id="CADIKZ010000010">
    <property type="protein sequence ID" value="CAB3889156.1"/>
    <property type="molecule type" value="Genomic_DNA"/>
</dbReference>
<evidence type="ECO:0000313" key="3">
    <source>
        <dbReference type="Proteomes" id="UP000494203"/>
    </source>
</evidence>
<reference evidence="1 3" key="1">
    <citation type="submission" date="2020-04" db="EMBL/GenBank/DDBJ databases">
        <authorList>
            <person name="De Canck E."/>
        </authorList>
    </citation>
    <scope>NUCLEOTIDE SEQUENCE [LARGE SCALE GENOMIC DNA]</scope>
    <source>
        <strain evidence="1 3">LMG 26788</strain>
    </source>
</reference>